<dbReference type="AlphaFoldDB" id="A0AAN7ZD52"/>
<evidence type="ECO:0000313" key="2">
    <source>
        <dbReference type="Proteomes" id="UP001305414"/>
    </source>
</evidence>
<sequence length="187" mass="21145">MATGRVNIQSLRRQLQNSRVYSESGQYFIPDISITSILTLPTIEETIFELQCQPDERIGLAKRIFVDAKKVFAILVLMSEESYIVKFRDHGFLDNSLPLSEQDALTVGDSISVHFANQQWELLPETFRATMSENHQEFGMKRILPFIGQAEHVGEGGSGVVVKVKIQPSQQTFYPQMASRPLLHFSA</sequence>
<accession>A0AAN7ZD52</accession>
<proteinExistence type="predicted"/>
<name>A0AAN7ZD52_9PEZI</name>
<dbReference type="EMBL" id="JAWHQM010000046">
    <property type="protein sequence ID" value="KAK5634958.1"/>
    <property type="molecule type" value="Genomic_DNA"/>
</dbReference>
<evidence type="ECO:0000313" key="1">
    <source>
        <dbReference type="EMBL" id="KAK5634958.1"/>
    </source>
</evidence>
<organism evidence="1 2">
    <name type="scientific">Xylaria bambusicola</name>
    <dbReference type="NCBI Taxonomy" id="326684"/>
    <lineage>
        <taxon>Eukaryota</taxon>
        <taxon>Fungi</taxon>
        <taxon>Dikarya</taxon>
        <taxon>Ascomycota</taxon>
        <taxon>Pezizomycotina</taxon>
        <taxon>Sordariomycetes</taxon>
        <taxon>Xylariomycetidae</taxon>
        <taxon>Xylariales</taxon>
        <taxon>Xylariaceae</taxon>
        <taxon>Xylaria</taxon>
    </lineage>
</organism>
<dbReference type="Proteomes" id="UP001305414">
    <property type="component" value="Unassembled WGS sequence"/>
</dbReference>
<protein>
    <submittedName>
        <fullName evidence="1">Uncharacterized protein</fullName>
    </submittedName>
</protein>
<comment type="caution">
    <text evidence="1">The sequence shown here is derived from an EMBL/GenBank/DDBJ whole genome shotgun (WGS) entry which is preliminary data.</text>
</comment>
<gene>
    <name evidence="1" type="ORF">RRF57_010670</name>
</gene>
<reference evidence="1 2" key="1">
    <citation type="submission" date="2023-10" db="EMBL/GenBank/DDBJ databases">
        <title>Draft genome sequence of Xylaria bambusicola isolate GMP-LS, the root and basal stem rot pathogen of sugarcane in Indonesia.</title>
        <authorList>
            <person name="Selvaraj P."/>
            <person name="Muralishankar V."/>
            <person name="Muruganantham S."/>
            <person name="Sp S."/>
            <person name="Haryani S."/>
            <person name="Lau K.J.X."/>
            <person name="Naqvi N.I."/>
        </authorList>
    </citation>
    <scope>NUCLEOTIDE SEQUENCE [LARGE SCALE GENOMIC DNA]</scope>
    <source>
        <strain evidence="1">GMP-LS</strain>
    </source>
</reference>
<keyword evidence="2" id="KW-1185">Reference proteome</keyword>